<feature type="domain" description="Response regulatory" evidence="5">
    <location>
        <begin position="657"/>
        <end position="773"/>
    </location>
</feature>
<dbReference type="PANTHER" id="PTHR30258">
    <property type="entry name" value="TYPE II SECRETION SYSTEM PROTEIN GSPE-RELATED"/>
    <property type="match status" value="1"/>
</dbReference>
<dbReference type="InterPro" id="IPR025874">
    <property type="entry name" value="DZR"/>
</dbReference>
<dbReference type="SUPFAM" id="SSF160246">
    <property type="entry name" value="EspE N-terminal domain-like"/>
    <property type="match status" value="1"/>
</dbReference>
<name>A0A0S6VUC6_9BACT</name>
<dbReference type="InterPro" id="IPR001482">
    <property type="entry name" value="T2SS/T4SS_dom"/>
</dbReference>
<dbReference type="Gene3D" id="3.40.50.300">
    <property type="entry name" value="P-loop containing nucleotide triphosphate hydrolases"/>
    <property type="match status" value="1"/>
</dbReference>
<dbReference type="InterPro" id="IPR001789">
    <property type="entry name" value="Sig_transdc_resp-reg_receiver"/>
</dbReference>
<dbReference type="PANTHER" id="PTHR30258:SF3">
    <property type="entry name" value="SLL1921 PROTEIN"/>
    <property type="match status" value="1"/>
</dbReference>
<dbReference type="Gene3D" id="3.30.300.160">
    <property type="entry name" value="Type II secretion system, protein E, N-terminal domain"/>
    <property type="match status" value="1"/>
</dbReference>
<reference evidence="6" key="1">
    <citation type="journal article" date="2015" name="PeerJ">
        <title>First genomic representation of candidate bacterial phylum KSB3 points to enhanced environmental sensing as a trigger of wastewater bulking.</title>
        <authorList>
            <person name="Sekiguchi Y."/>
            <person name="Ohashi A."/>
            <person name="Parks D.H."/>
            <person name="Yamauchi T."/>
            <person name="Tyson G.W."/>
            <person name="Hugenholtz P."/>
        </authorList>
    </citation>
    <scope>NUCLEOTIDE SEQUENCE [LARGE SCALE GENOMIC DNA]</scope>
</reference>
<keyword evidence="4" id="KW-0597">Phosphoprotein</keyword>
<dbReference type="EMBL" id="DF820455">
    <property type="protein sequence ID" value="GAK49359.1"/>
    <property type="molecule type" value="Genomic_DNA"/>
</dbReference>
<dbReference type="SMART" id="SM00448">
    <property type="entry name" value="REC"/>
    <property type="match status" value="1"/>
</dbReference>
<dbReference type="CDD" id="cd01129">
    <property type="entry name" value="PulE-GspE-like"/>
    <property type="match status" value="1"/>
</dbReference>
<dbReference type="SUPFAM" id="SSF52540">
    <property type="entry name" value="P-loop containing nucleoside triphosphate hydrolases"/>
    <property type="match status" value="1"/>
</dbReference>
<dbReference type="GO" id="GO:0005524">
    <property type="term" value="F:ATP binding"/>
    <property type="evidence" value="ECO:0007669"/>
    <property type="project" value="UniProtKB-KW"/>
</dbReference>
<keyword evidence="2" id="KW-0547">Nucleotide-binding</keyword>
<dbReference type="GO" id="GO:0005886">
    <property type="term" value="C:plasma membrane"/>
    <property type="evidence" value="ECO:0007669"/>
    <property type="project" value="TreeGrafter"/>
</dbReference>
<dbReference type="Pfam" id="PF12773">
    <property type="entry name" value="DZR"/>
    <property type="match status" value="1"/>
</dbReference>
<dbReference type="Pfam" id="PF00437">
    <property type="entry name" value="T2SSE"/>
    <property type="match status" value="1"/>
</dbReference>
<evidence type="ECO:0000256" key="2">
    <source>
        <dbReference type="ARBA" id="ARBA00022741"/>
    </source>
</evidence>
<feature type="modified residue" description="4-aspartylphosphate" evidence="4">
    <location>
        <position position="706"/>
    </location>
</feature>
<proteinExistence type="inferred from homology"/>
<evidence type="ECO:0000256" key="4">
    <source>
        <dbReference type="PROSITE-ProRule" id="PRU00169"/>
    </source>
</evidence>
<keyword evidence="7" id="KW-1185">Reference proteome</keyword>
<evidence type="ECO:0000313" key="7">
    <source>
        <dbReference type="Proteomes" id="UP000030700"/>
    </source>
</evidence>
<dbReference type="Proteomes" id="UP000030700">
    <property type="component" value="Unassembled WGS sequence"/>
</dbReference>
<protein>
    <submittedName>
        <fullName evidence="6">Tfp pilus assembly protein PilB</fullName>
    </submittedName>
</protein>
<dbReference type="Pfam" id="PF05157">
    <property type="entry name" value="MshEN"/>
    <property type="match status" value="1"/>
</dbReference>
<dbReference type="Gene3D" id="3.30.450.90">
    <property type="match status" value="1"/>
</dbReference>
<dbReference type="HOGENOM" id="CLU_013446_10_3_0"/>
<dbReference type="GO" id="GO:0000160">
    <property type="term" value="P:phosphorelay signal transduction system"/>
    <property type="evidence" value="ECO:0007669"/>
    <property type="project" value="InterPro"/>
</dbReference>
<evidence type="ECO:0000256" key="1">
    <source>
        <dbReference type="ARBA" id="ARBA00006611"/>
    </source>
</evidence>
<dbReference type="STRING" id="1499966.U14_00581"/>
<organism evidence="6">
    <name type="scientific">Candidatus Moduliflexus flocculans</name>
    <dbReference type="NCBI Taxonomy" id="1499966"/>
    <lineage>
        <taxon>Bacteria</taxon>
        <taxon>Candidatus Moduliflexota</taxon>
        <taxon>Candidatus Moduliflexia</taxon>
        <taxon>Candidatus Moduliflexales</taxon>
        <taxon>Candidatus Moduliflexaceae</taxon>
    </lineage>
</organism>
<dbReference type="CDD" id="cd17574">
    <property type="entry name" value="REC_OmpR"/>
    <property type="match status" value="1"/>
</dbReference>
<dbReference type="Pfam" id="PF00072">
    <property type="entry name" value="Response_reg"/>
    <property type="match status" value="1"/>
</dbReference>
<evidence type="ECO:0000313" key="6">
    <source>
        <dbReference type="EMBL" id="GAK49359.1"/>
    </source>
</evidence>
<dbReference type="InterPro" id="IPR007831">
    <property type="entry name" value="T2SS_GspE_N"/>
</dbReference>
<dbReference type="AlphaFoldDB" id="A0A0S6VUC6"/>
<evidence type="ECO:0000256" key="3">
    <source>
        <dbReference type="ARBA" id="ARBA00022840"/>
    </source>
</evidence>
<accession>A0A0S6VUC6</accession>
<dbReference type="PROSITE" id="PS50110">
    <property type="entry name" value="RESPONSE_REGULATORY"/>
    <property type="match status" value="1"/>
</dbReference>
<gene>
    <name evidence="6" type="ORF">U14_00581</name>
</gene>
<evidence type="ECO:0000259" key="5">
    <source>
        <dbReference type="PROSITE" id="PS50110"/>
    </source>
</evidence>
<dbReference type="InterPro" id="IPR011006">
    <property type="entry name" value="CheY-like_superfamily"/>
</dbReference>
<dbReference type="InterPro" id="IPR027417">
    <property type="entry name" value="P-loop_NTPase"/>
</dbReference>
<dbReference type="FunFam" id="3.40.50.300:FF:000398">
    <property type="entry name" value="Type IV pilus assembly ATPase PilB"/>
    <property type="match status" value="1"/>
</dbReference>
<sequence>MAKRKRLGEVLVDACIISEEQLQKALDVQRQKPALIGQILVNMGWVSEEEICRAVAELLNVEFVDVDGALVSQEVVQLASEELASQRNILPLFVQNHVLFVAMENPLDVEIIQRLEFSTGMQVKPLIAPPSQLRQMVKKHYNVDEYLGQVLQNVAEKEGVNVENEEGTDAEGGVDVNEIRKASEGSQVIRLANMVIADGIKKRASDIHLEPSDKYLNVRYRIDGLLSKGLRIPKWLQLPLTSRIKVIAGLDIAEHRKPQDGRIRVNFAQRKIDLRVSTLLTHFGEKIVIRILDKSISIRELPQLGMSTRQLHLYRAMLRQPQGWVLVTGPTGCGKTTTLYASLNAVKDGSKNIVTVEDPIEYQLEGINQTPVNPKAGLTFAKGLRAILRQDPNIILVGEIRDPETAEIAMQAAETGHLVLSTLHTNDAISTVNRLFSLGVSPDLVAANLLIVIAQRLVRKICPQCKVQYPPSYEELERLGLYAPEHVGMICHKGRGCALCNQTGYYGQTAIYELLVQNEKLRDAIAQRASKQVLKRLARSAGMTTLLEDGLEKVRSGLTTLEEVARVCPVDAEETRQMLQCPQCGHLIAASDDICPGCQHTLRRACSQCQAALNSGWNFCPFCGARAADENRQIASAAADTQDTLSVVTSEQHRALRVLIAEDDEPVRQVVSVLLNHHGFHVIEAVDGEEALDKIRAELPDLILLDIDMPKQNGLAVCKAVRSAVETMFIPVIMLTAQDSLEEKTRGLACGADEYITKPFDAEQLIVEIEAVLQRTLQAHREEPNDDAGK</sequence>
<dbReference type="Gene3D" id="1.10.40.70">
    <property type="match status" value="1"/>
</dbReference>
<dbReference type="Gene3D" id="3.40.50.2300">
    <property type="match status" value="1"/>
</dbReference>
<dbReference type="GO" id="GO:0016887">
    <property type="term" value="F:ATP hydrolysis activity"/>
    <property type="evidence" value="ECO:0007669"/>
    <property type="project" value="TreeGrafter"/>
</dbReference>
<dbReference type="SUPFAM" id="SSF52172">
    <property type="entry name" value="CheY-like"/>
    <property type="match status" value="1"/>
</dbReference>
<dbReference type="InterPro" id="IPR037257">
    <property type="entry name" value="T2SS_E_N_sf"/>
</dbReference>
<comment type="similarity">
    <text evidence="1">Belongs to the GSP E family.</text>
</comment>
<keyword evidence="3" id="KW-0067">ATP-binding</keyword>